<dbReference type="CDD" id="cd08946">
    <property type="entry name" value="SDR_e"/>
    <property type="match status" value="1"/>
</dbReference>
<dbReference type="RefSeq" id="WP_078709918.1">
    <property type="nucleotide sequence ID" value="NZ_FUXL01000017.1"/>
</dbReference>
<feature type="domain" description="NAD-dependent epimerase/dehydratase" evidence="1">
    <location>
        <begin position="4"/>
        <end position="198"/>
    </location>
</feature>
<sequence length="297" mass="31209">MSKILVTGHQGFVGTRLARELLRHGHLVGGLETPLGEPIDLVDADAVDACVMALTPQVVIHLGGVSGPMLLNDRPDLVLRINGEGTQNVLSAAARHGVQRVIYASSVAAFAVPSGGDRAPETVYGVTKRLGEMLTRLAGRTAGLETCSVRIGSVFGAGRETANPMHEMVEAALDRGVVPYGGATLEPCIEVRDCAAMLAGLATAASLRPSYDAVLYTPTEREVAGLIAEITGAAVEWTGKGAPTQMFSRSFDAQSLIADAGVGEVIPLRDALADLVRFFQTKRDARKWPAGARQETA</sequence>
<dbReference type="OrthoDB" id="5295702at2"/>
<gene>
    <name evidence="2" type="ORF">SAMN05428963_1178</name>
</gene>
<name>A0A1T4T1A0_9HYPH</name>
<evidence type="ECO:0000259" key="1">
    <source>
        <dbReference type="Pfam" id="PF01370"/>
    </source>
</evidence>
<dbReference type="AlphaFoldDB" id="A0A1T4T1A0"/>
<dbReference type="PANTHER" id="PTHR43245">
    <property type="entry name" value="BIFUNCTIONAL POLYMYXIN RESISTANCE PROTEIN ARNA"/>
    <property type="match status" value="1"/>
</dbReference>
<accession>A0A1T4T1A0</accession>
<organism evidence="2 3">
    <name type="scientific">Consotaella salsifontis</name>
    <dbReference type="NCBI Taxonomy" id="1365950"/>
    <lineage>
        <taxon>Bacteria</taxon>
        <taxon>Pseudomonadati</taxon>
        <taxon>Pseudomonadota</taxon>
        <taxon>Alphaproteobacteria</taxon>
        <taxon>Hyphomicrobiales</taxon>
        <taxon>Aurantimonadaceae</taxon>
        <taxon>Consotaella</taxon>
    </lineage>
</organism>
<evidence type="ECO:0000313" key="2">
    <source>
        <dbReference type="EMBL" id="SKA34256.1"/>
    </source>
</evidence>
<dbReference type="InterPro" id="IPR050177">
    <property type="entry name" value="Lipid_A_modif_metabolic_enz"/>
</dbReference>
<keyword evidence="3" id="KW-1185">Reference proteome</keyword>
<dbReference type="InterPro" id="IPR001509">
    <property type="entry name" value="Epimerase_deHydtase"/>
</dbReference>
<dbReference type="Gene3D" id="3.40.50.720">
    <property type="entry name" value="NAD(P)-binding Rossmann-like Domain"/>
    <property type="match status" value="1"/>
</dbReference>
<dbReference type="EMBL" id="FUXL01000017">
    <property type="protein sequence ID" value="SKA34256.1"/>
    <property type="molecule type" value="Genomic_DNA"/>
</dbReference>
<reference evidence="3" key="1">
    <citation type="submission" date="2017-02" db="EMBL/GenBank/DDBJ databases">
        <authorList>
            <person name="Varghese N."/>
            <person name="Submissions S."/>
        </authorList>
    </citation>
    <scope>NUCLEOTIDE SEQUENCE [LARGE SCALE GENOMIC DNA]</scope>
    <source>
        <strain evidence="3">USBA 369</strain>
    </source>
</reference>
<dbReference type="Pfam" id="PF01370">
    <property type="entry name" value="Epimerase"/>
    <property type="match status" value="1"/>
</dbReference>
<protein>
    <submittedName>
        <fullName evidence="2">Nucleoside-diphosphate-sugar epimerase</fullName>
    </submittedName>
</protein>
<dbReference type="Proteomes" id="UP000190135">
    <property type="component" value="Unassembled WGS sequence"/>
</dbReference>
<dbReference type="STRING" id="1365950.SAMN05428963_1178"/>
<proteinExistence type="predicted"/>
<evidence type="ECO:0000313" key="3">
    <source>
        <dbReference type="Proteomes" id="UP000190135"/>
    </source>
</evidence>
<dbReference type="InterPro" id="IPR036291">
    <property type="entry name" value="NAD(P)-bd_dom_sf"/>
</dbReference>
<dbReference type="SUPFAM" id="SSF51735">
    <property type="entry name" value="NAD(P)-binding Rossmann-fold domains"/>
    <property type="match status" value="1"/>
</dbReference>